<gene>
    <name evidence="2" type="ORF">V5N11_034799</name>
</gene>
<feature type="region of interest" description="Disordered" evidence="1">
    <location>
        <begin position="14"/>
        <end position="40"/>
    </location>
</feature>
<keyword evidence="3" id="KW-1185">Reference proteome</keyword>
<dbReference type="PANTHER" id="PTHR34666">
    <property type="entry name" value="EXPRESSED PROTEIN"/>
    <property type="match status" value="1"/>
</dbReference>
<proteinExistence type="predicted"/>
<reference evidence="2 3" key="1">
    <citation type="submission" date="2024-04" db="EMBL/GenBank/DDBJ databases">
        <title>Genome assembly C_amara_ONT_v2.</title>
        <authorList>
            <person name="Yant L."/>
            <person name="Moore C."/>
            <person name="Slenker M."/>
        </authorList>
    </citation>
    <scope>NUCLEOTIDE SEQUENCE [LARGE SCALE GENOMIC DNA]</scope>
    <source>
        <tissue evidence="2">Leaf</tissue>
    </source>
</reference>
<organism evidence="2 3">
    <name type="scientific">Cardamine amara subsp. amara</name>
    <dbReference type="NCBI Taxonomy" id="228776"/>
    <lineage>
        <taxon>Eukaryota</taxon>
        <taxon>Viridiplantae</taxon>
        <taxon>Streptophyta</taxon>
        <taxon>Embryophyta</taxon>
        <taxon>Tracheophyta</taxon>
        <taxon>Spermatophyta</taxon>
        <taxon>Magnoliopsida</taxon>
        <taxon>eudicotyledons</taxon>
        <taxon>Gunneridae</taxon>
        <taxon>Pentapetalae</taxon>
        <taxon>rosids</taxon>
        <taxon>malvids</taxon>
        <taxon>Brassicales</taxon>
        <taxon>Brassicaceae</taxon>
        <taxon>Cardamineae</taxon>
        <taxon>Cardamine</taxon>
    </lineage>
</organism>
<protein>
    <submittedName>
        <fullName evidence="2">Uncharacterized protein</fullName>
    </submittedName>
</protein>
<dbReference type="AlphaFoldDB" id="A0ABD1B0C4"/>
<name>A0ABD1B0C4_CARAN</name>
<dbReference type="Proteomes" id="UP001558713">
    <property type="component" value="Unassembled WGS sequence"/>
</dbReference>
<evidence type="ECO:0000256" key="1">
    <source>
        <dbReference type="SAM" id="MobiDB-lite"/>
    </source>
</evidence>
<dbReference type="EMBL" id="JBANAX010000364">
    <property type="protein sequence ID" value="KAL1212441.1"/>
    <property type="molecule type" value="Genomic_DNA"/>
</dbReference>
<accession>A0ABD1B0C4</accession>
<evidence type="ECO:0000313" key="3">
    <source>
        <dbReference type="Proteomes" id="UP001558713"/>
    </source>
</evidence>
<evidence type="ECO:0000313" key="2">
    <source>
        <dbReference type="EMBL" id="KAL1212441.1"/>
    </source>
</evidence>
<comment type="caution">
    <text evidence="2">The sequence shown here is derived from an EMBL/GenBank/DDBJ whole genome shotgun (WGS) entry which is preliminary data.</text>
</comment>
<sequence>MAMNSVSSEEFSFPSLASHDSSYHSGIDSPPLWKHSPENPRRKDYNFGFGRLIIGKEDVHDQTKSFSYVEMRSRWSDERAEEKMDMLWEDLNEELQPRSQSLRIENSGDGGEKKLSLFSDEKIPVVAVGCGMKLTKKPAKKKKSPNVFVLMRVLKKVLVLRSLSQRSPAKTHPRPR</sequence>
<dbReference type="PANTHER" id="PTHR34666:SF7">
    <property type="match status" value="1"/>
</dbReference>